<protein>
    <recommendedName>
        <fullName evidence="4">DAGKc domain-containing protein</fullName>
    </recommendedName>
</protein>
<feature type="region of interest" description="Disordered" evidence="3">
    <location>
        <begin position="654"/>
        <end position="704"/>
    </location>
</feature>
<dbReference type="SUPFAM" id="SSF53474">
    <property type="entry name" value="alpha/beta-Hydrolases"/>
    <property type="match status" value="1"/>
</dbReference>
<keyword evidence="2" id="KW-0442">Lipid degradation</keyword>
<evidence type="ECO:0000256" key="1">
    <source>
        <dbReference type="ARBA" id="ARBA00007920"/>
    </source>
</evidence>
<dbReference type="GO" id="GO:0016042">
    <property type="term" value="P:lipid catabolic process"/>
    <property type="evidence" value="ECO:0007669"/>
    <property type="project" value="UniProtKB-KW"/>
</dbReference>
<feature type="compositionally biased region" description="Polar residues" evidence="3">
    <location>
        <begin position="1388"/>
        <end position="1411"/>
    </location>
</feature>
<evidence type="ECO:0000313" key="6">
    <source>
        <dbReference type="Proteomes" id="UP000191672"/>
    </source>
</evidence>
<comment type="caution">
    <text evidence="5">The sequence shown here is derived from an EMBL/GenBank/DDBJ whole genome shotgun (WGS) entry which is preliminary data.</text>
</comment>
<feature type="compositionally biased region" description="Basic and acidic residues" evidence="3">
    <location>
        <begin position="1324"/>
        <end position="1334"/>
    </location>
</feature>
<evidence type="ECO:0000256" key="3">
    <source>
        <dbReference type="SAM" id="MobiDB-lite"/>
    </source>
</evidence>
<keyword evidence="2" id="KW-0443">Lipid metabolism</keyword>
<dbReference type="Gene3D" id="2.60.200.40">
    <property type="match status" value="1"/>
</dbReference>
<dbReference type="GO" id="GO:0047372">
    <property type="term" value="F:monoacylglycerol lipase activity"/>
    <property type="evidence" value="ECO:0007669"/>
    <property type="project" value="TreeGrafter"/>
</dbReference>
<dbReference type="Gene3D" id="3.40.50.1820">
    <property type="entry name" value="alpha/beta hydrolase"/>
    <property type="match status" value="1"/>
</dbReference>
<dbReference type="GO" id="GO:0016301">
    <property type="term" value="F:kinase activity"/>
    <property type="evidence" value="ECO:0007669"/>
    <property type="project" value="InterPro"/>
</dbReference>
<dbReference type="InterPro" id="IPR016064">
    <property type="entry name" value="NAD/diacylglycerol_kinase_sf"/>
</dbReference>
<dbReference type="PANTHER" id="PTHR12482:SF62">
    <property type="entry name" value="LIPASE ROG1-RELATED"/>
    <property type="match status" value="1"/>
</dbReference>
<dbReference type="Proteomes" id="UP000191672">
    <property type="component" value="Unassembled WGS sequence"/>
</dbReference>
<keyword evidence="6" id="KW-1185">Reference proteome</keyword>
<feature type="compositionally biased region" description="Basic and acidic residues" evidence="3">
    <location>
        <begin position="670"/>
        <end position="683"/>
    </location>
</feature>
<dbReference type="Pfam" id="PF05057">
    <property type="entry name" value="DUF676"/>
    <property type="match status" value="2"/>
</dbReference>
<feature type="region of interest" description="Disordered" evidence="3">
    <location>
        <begin position="1031"/>
        <end position="1105"/>
    </location>
</feature>
<dbReference type="InterPro" id="IPR017438">
    <property type="entry name" value="ATP-NAD_kinase_N"/>
</dbReference>
<name>A0A1V6PTT1_9EURO</name>
<feature type="compositionally biased region" description="Polar residues" evidence="3">
    <location>
        <begin position="1046"/>
        <end position="1069"/>
    </location>
</feature>
<organism evidence="5 6">
    <name type="scientific">Penicillium antarcticum</name>
    <dbReference type="NCBI Taxonomy" id="416450"/>
    <lineage>
        <taxon>Eukaryota</taxon>
        <taxon>Fungi</taxon>
        <taxon>Dikarya</taxon>
        <taxon>Ascomycota</taxon>
        <taxon>Pezizomycotina</taxon>
        <taxon>Eurotiomycetes</taxon>
        <taxon>Eurotiomycetidae</taxon>
        <taxon>Eurotiales</taxon>
        <taxon>Aspergillaceae</taxon>
        <taxon>Penicillium</taxon>
    </lineage>
</organism>
<evidence type="ECO:0000256" key="2">
    <source>
        <dbReference type="ARBA" id="ARBA00022963"/>
    </source>
</evidence>
<dbReference type="GO" id="GO:0017000">
    <property type="term" value="P:antibiotic biosynthetic process"/>
    <property type="evidence" value="ECO:0007669"/>
    <property type="project" value="UniProtKB-ARBA"/>
</dbReference>
<dbReference type="InterPro" id="IPR007751">
    <property type="entry name" value="DUF676_lipase-like"/>
</dbReference>
<feature type="compositionally biased region" description="Acidic residues" evidence="3">
    <location>
        <begin position="1420"/>
        <end position="1434"/>
    </location>
</feature>
<evidence type="ECO:0000313" key="5">
    <source>
        <dbReference type="EMBL" id="OQD80430.1"/>
    </source>
</evidence>
<dbReference type="Gene3D" id="3.40.50.10330">
    <property type="entry name" value="Probable inorganic polyphosphate/atp-NAD kinase, domain 1"/>
    <property type="match status" value="1"/>
</dbReference>
<feature type="compositionally biased region" description="Basic and acidic residues" evidence="3">
    <location>
        <begin position="1349"/>
        <end position="1363"/>
    </location>
</feature>
<feature type="domain" description="DAGKc" evidence="4">
    <location>
        <begin position="86"/>
        <end position="231"/>
    </location>
</feature>
<feature type="compositionally biased region" description="Polar residues" evidence="3">
    <location>
        <begin position="823"/>
        <end position="840"/>
    </location>
</feature>
<dbReference type="InterPro" id="IPR001206">
    <property type="entry name" value="Diacylglycerol_kinase_cat_dom"/>
</dbReference>
<proteinExistence type="inferred from homology"/>
<evidence type="ECO:0000259" key="4">
    <source>
        <dbReference type="PROSITE" id="PS50146"/>
    </source>
</evidence>
<feature type="region of interest" description="Disordered" evidence="3">
    <location>
        <begin position="1324"/>
        <end position="1443"/>
    </location>
</feature>
<dbReference type="InterPro" id="IPR044294">
    <property type="entry name" value="Lipase-like"/>
</dbReference>
<dbReference type="PANTHER" id="PTHR12482">
    <property type="entry name" value="LIPASE ROG1-RELATED-RELATED"/>
    <property type="match status" value="1"/>
</dbReference>
<comment type="similarity">
    <text evidence="1">Belongs to the putative lipase ROG1 family.</text>
</comment>
<dbReference type="GO" id="GO:0072330">
    <property type="term" value="P:monocarboxylic acid biosynthetic process"/>
    <property type="evidence" value="ECO:0007669"/>
    <property type="project" value="UniProtKB-ARBA"/>
</dbReference>
<dbReference type="PROSITE" id="PS50146">
    <property type="entry name" value="DAGK"/>
    <property type="match status" value="1"/>
</dbReference>
<feature type="region of interest" description="Disordered" evidence="3">
    <location>
        <begin position="821"/>
        <end position="841"/>
    </location>
</feature>
<dbReference type="SUPFAM" id="SSF111331">
    <property type="entry name" value="NAD kinase/diacylglycerol kinase-like"/>
    <property type="match status" value="1"/>
</dbReference>
<sequence length="1443" mass="158907">MVESAFEVDIAGNTLKYTDGNIDFDDILCILPGPAPNKHRVLFFEQAKKDSAKSGEHTYLKKLDIKNLPIELSSFLTTIPSHIQNTDKPPVIQVVISIGSGTGKAKAVFQDALQPLFTNIGLKGIEIYETESAQTITELAQTKFIKHAAEGVPQTIILLSGDGGLIDILDIFYKSKQRVKVPPIIVLIPCGTGNAMASSIGLRSGPIPGLSTLLRGTPAPIPVFGARFSPGSQFVIDEGRQRMPIDSDGDRDDAAYRTVHCAVVASWGLHAALVADSDTFEYRKFGIDRFKMAANELLYPSDGSPCHRFKGKITISLRKDGEDGDIRQEIVESDEHMYALAAMVPRLEKEFLISPESVPLSGDMRFIRFGPMSPQDALHLMALAYQGGKHVAEGTVTYVNIEGLRIDFLEDEERWRRVCIDDRTLSSEGSRYHTLSGWRKSPDAKQATEMLMIHQVGSVRVGEVVRYTITYTPAADPILPIPSELYVRVKNTSALPLRAAYLHGPYTLYAACYPAKFDPNTKYERQDLEGAPQYEPYLKAGGGWDAVIKVPSYVQNAQNFGSSGNDGSNAEQSVTWIVEIQSQVIFSSSAAVHFELLVGRDEKSLEYFSGGGWSSGHGPPGKMLDHWSPDARGKQVLAAKGVYSKSIALQVDDTNSLWNSPPFPTAEESEGAKQESHDPRTPTEEYPDPQSRPEAPADAKKKSKKKVHLVLLTHGLHSNLGTDMLYMKESIDAATKRQRRRASHAKSADGCQVDVDEGDEEQVIVRGFSGNAVRTERGIQYLGKRLAKYVLLLTYPDQPYFPLKGSKPNPLIRPFTARKQHTHQSNPHHVATENSDNTIGSEDHPYQITSISFIGHSLGGLIQTYAIAYIQKHSPEFFDKIEPVNFIALATPFLGLSNENPMYVRFALDLGLVGRTGQDLGLSWTAPKVRSGWGAIIAGRGDSAKHQAQSDPGSKPLLRILPCGPAHEVLSKFQHRTVYSNVVNDGIVPLRTSCLLFLDWKGLDRVEKARRDNGLVGTMAEWGWAELTGAHSKSPRLGRSGDESPLTESAETGQHSHPTIQVPQGQNSDEGNEAVSPRPGQFLAPPSHHLSHTSIPEEEPVKEDVSANASLGPIDTFMSLFRPKENKTPHSGKNSRIYKRSQTLGSFENDGVTPVTHGHSTYENDGVHTPPKTTFFESAGDLLMPPLPPPEFILDPASRPRTIFHDRIYHPEDIPPPMPVKRRTLAFGSLQNKQSKSAPHTATQLPPGSSSSANSAESGLKVEEKIARAYHRDLSWRKVLVRLEPDAHNNIIVRRMFTNAHGWPVVKHLVDTHFAHTPVVAIEDSQKRSVDRARSPNVGPTSSGDEVEDQTKTPELETGKDTDDLPAVSGLNVSDPLQGHDHAHRSDTLSGENESQRTMSPTERGNCVSRQDSARWTDREVDEDDCESGFEEEVNSGFRWSRQ</sequence>
<accession>A0A1V6PTT1</accession>
<dbReference type="EMBL" id="MDYN01000035">
    <property type="protein sequence ID" value="OQD80430.1"/>
    <property type="molecule type" value="Genomic_DNA"/>
</dbReference>
<reference evidence="6" key="1">
    <citation type="journal article" date="2017" name="Nat. Microbiol.">
        <title>Global analysis of biosynthetic gene clusters reveals vast potential of secondary metabolite production in Penicillium species.</title>
        <authorList>
            <person name="Nielsen J.C."/>
            <person name="Grijseels S."/>
            <person name="Prigent S."/>
            <person name="Ji B."/>
            <person name="Dainat J."/>
            <person name="Nielsen K.F."/>
            <person name="Frisvad J.C."/>
            <person name="Workman M."/>
            <person name="Nielsen J."/>
        </authorList>
    </citation>
    <scope>NUCLEOTIDE SEQUENCE [LARGE SCALE GENOMIC DNA]</scope>
    <source>
        <strain evidence="6">IBT 31811</strain>
    </source>
</reference>
<dbReference type="Pfam" id="PF00781">
    <property type="entry name" value="DAGK_cat"/>
    <property type="match status" value="1"/>
</dbReference>
<feature type="region of interest" description="Disordered" evidence="3">
    <location>
        <begin position="1230"/>
        <end position="1257"/>
    </location>
</feature>
<feature type="compositionally biased region" description="Basic and acidic residues" evidence="3">
    <location>
        <begin position="1378"/>
        <end position="1387"/>
    </location>
</feature>
<gene>
    <name evidence="5" type="ORF">PENANT_c035G04567</name>
</gene>
<dbReference type="InterPro" id="IPR029058">
    <property type="entry name" value="AB_hydrolase_fold"/>
</dbReference>
<feature type="compositionally biased region" description="Polar residues" evidence="3">
    <location>
        <begin position="1230"/>
        <end position="1248"/>
    </location>
</feature>